<sequence length="356" mass="38823">MNSFRNWYTQWWPPAPKFTESDVPSQVGRIFMVTGANTGIGFELCKMLYTTGATVYLATQRKEFAEDTINKIISTSPKPKNPANLKPLEIDLSDFQSIKAAAAFFSDHEQYLDILWNNAGVGSLALPASYRTVQGLNGIIGINAVGPHLLTHLLLPKLQSAARMSADVFESNENTTNLAKRLNPGRVRVVWTSSNLVDLSGPKRGIDMKAVRDGGSGDPGTDYAISKCANWAFAVEMARRYGHGHDGIVAIAQNPGNLNTASFQGVSKPVMATLNLFKLLSDPKYGAYTELFAGLGPEVAAAGSGSYIIPWGRIMPEAQMTRQDIVKALKPVDEGGEGLASEFWGWCEDKWRGFEE</sequence>
<dbReference type="EMBL" id="VUJX02000006">
    <property type="protein sequence ID" value="KAL0935532.1"/>
    <property type="molecule type" value="Genomic_DNA"/>
</dbReference>
<proteinExistence type="predicted"/>
<name>A0ACC3YUH8_COLTU</name>
<protein>
    <submittedName>
        <fullName evidence="1">Short-chain dehydrogenase</fullName>
    </submittedName>
</protein>
<organism evidence="1 2">
    <name type="scientific">Colletotrichum truncatum</name>
    <name type="common">Anthracnose fungus</name>
    <name type="synonym">Colletotrichum capsici</name>
    <dbReference type="NCBI Taxonomy" id="5467"/>
    <lineage>
        <taxon>Eukaryota</taxon>
        <taxon>Fungi</taxon>
        <taxon>Dikarya</taxon>
        <taxon>Ascomycota</taxon>
        <taxon>Pezizomycotina</taxon>
        <taxon>Sordariomycetes</taxon>
        <taxon>Hypocreomycetidae</taxon>
        <taxon>Glomerellales</taxon>
        <taxon>Glomerellaceae</taxon>
        <taxon>Colletotrichum</taxon>
        <taxon>Colletotrichum truncatum species complex</taxon>
    </lineage>
</organism>
<evidence type="ECO:0000313" key="2">
    <source>
        <dbReference type="Proteomes" id="UP000805649"/>
    </source>
</evidence>
<gene>
    <name evidence="1" type="ORF">CTRU02_210123</name>
</gene>
<reference evidence="1 2" key="1">
    <citation type="journal article" date="2020" name="Phytopathology">
        <title>Genome Sequence Resources of Colletotrichum truncatum, C. plurivorum, C. musicola, and C. sojae: Four Species Pathogenic to Soybean (Glycine max).</title>
        <authorList>
            <person name="Rogerio F."/>
            <person name="Boufleur T.R."/>
            <person name="Ciampi-Guillardi M."/>
            <person name="Sukno S.A."/>
            <person name="Thon M.R."/>
            <person name="Massola Junior N.S."/>
            <person name="Baroncelli R."/>
        </authorList>
    </citation>
    <scope>NUCLEOTIDE SEQUENCE [LARGE SCALE GENOMIC DNA]</scope>
    <source>
        <strain evidence="1 2">CMES1059</strain>
    </source>
</reference>
<accession>A0ACC3YUH8</accession>
<comment type="caution">
    <text evidence="1">The sequence shown here is derived from an EMBL/GenBank/DDBJ whole genome shotgun (WGS) entry which is preliminary data.</text>
</comment>
<dbReference type="Proteomes" id="UP000805649">
    <property type="component" value="Unassembled WGS sequence"/>
</dbReference>
<evidence type="ECO:0000313" key="1">
    <source>
        <dbReference type="EMBL" id="KAL0935532.1"/>
    </source>
</evidence>
<keyword evidence="2" id="KW-1185">Reference proteome</keyword>